<dbReference type="Proteomes" id="UP000285604">
    <property type="component" value="Unassembled WGS sequence"/>
</dbReference>
<accession>A0AA92WDN8</accession>
<feature type="signal peptide" evidence="1">
    <location>
        <begin position="1"/>
        <end position="19"/>
    </location>
</feature>
<name>A0AA92WDN8_9BACT</name>
<sequence>MKKIFLFLVLALSSMSIWAQHTVYCEIMQFNPAGLGASVISVDFGNKGADELVDENGKKIKFNSSIDVLMYMEKRGWNVVSAFSVIHDPGISKAVPVVHYLMKKIVSDYSEIMNGIHTKKATTQQKQKKTLGDDGYFN</sequence>
<gene>
    <name evidence="2" type="ORF">DXA63_13905</name>
</gene>
<reference evidence="2 3" key="1">
    <citation type="submission" date="2018-08" db="EMBL/GenBank/DDBJ databases">
        <title>A genome reference for cultivated species of the human gut microbiota.</title>
        <authorList>
            <person name="Zou Y."/>
            <person name="Xue W."/>
            <person name="Luo G."/>
        </authorList>
    </citation>
    <scope>NUCLEOTIDE SEQUENCE [LARGE SCALE GENOMIC DNA]</scope>
    <source>
        <strain evidence="2 3">OF03-3</strain>
    </source>
</reference>
<organism evidence="2 3">
    <name type="scientific">Segatella copri</name>
    <dbReference type="NCBI Taxonomy" id="165179"/>
    <lineage>
        <taxon>Bacteria</taxon>
        <taxon>Pseudomonadati</taxon>
        <taxon>Bacteroidota</taxon>
        <taxon>Bacteroidia</taxon>
        <taxon>Bacteroidales</taxon>
        <taxon>Prevotellaceae</taxon>
        <taxon>Segatella</taxon>
    </lineage>
</organism>
<evidence type="ECO:0000313" key="2">
    <source>
        <dbReference type="EMBL" id="RGX90786.1"/>
    </source>
</evidence>
<comment type="caution">
    <text evidence="2">The sequence shown here is derived from an EMBL/GenBank/DDBJ whole genome shotgun (WGS) entry which is preliminary data.</text>
</comment>
<dbReference type="AlphaFoldDB" id="A0AA92WDN8"/>
<keyword evidence="1" id="KW-0732">Signal</keyword>
<evidence type="ECO:0000256" key="1">
    <source>
        <dbReference type="SAM" id="SignalP"/>
    </source>
</evidence>
<proteinExistence type="predicted"/>
<feature type="chain" id="PRO_5041698528" evidence="1">
    <location>
        <begin position="20"/>
        <end position="138"/>
    </location>
</feature>
<evidence type="ECO:0000313" key="3">
    <source>
        <dbReference type="Proteomes" id="UP000285604"/>
    </source>
</evidence>
<dbReference type="EMBL" id="QSCI01000092">
    <property type="protein sequence ID" value="RGX90786.1"/>
    <property type="molecule type" value="Genomic_DNA"/>
</dbReference>
<protein>
    <submittedName>
        <fullName evidence="2">Uncharacterized protein</fullName>
    </submittedName>
</protein>